<gene>
    <name evidence="1" type="ORF">rosag_05560</name>
</gene>
<dbReference type="InterPro" id="IPR014756">
    <property type="entry name" value="Ig_E-set"/>
</dbReference>
<evidence type="ECO:0008006" key="3">
    <source>
        <dbReference type="Google" id="ProtNLM"/>
    </source>
</evidence>
<dbReference type="InterPro" id="IPR013783">
    <property type="entry name" value="Ig-like_fold"/>
</dbReference>
<dbReference type="EMBL" id="BRXS01000001">
    <property type="protein sequence ID" value="GLC24043.1"/>
    <property type="molecule type" value="Genomic_DNA"/>
</dbReference>
<dbReference type="SUPFAM" id="SSF81296">
    <property type="entry name" value="E set domains"/>
    <property type="match status" value="1"/>
</dbReference>
<dbReference type="Gene3D" id="2.60.40.10">
    <property type="entry name" value="Immunoglobulins"/>
    <property type="match status" value="1"/>
</dbReference>
<reference evidence="1" key="1">
    <citation type="submission" date="2022-08" db="EMBL/GenBank/DDBJ databases">
        <title>Draft genome sequencing of Roseisolibacter agri AW1220.</title>
        <authorList>
            <person name="Tobiishi Y."/>
            <person name="Tonouchi A."/>
        </authorList>
    </citation>
    <scope>NUCLEOTIDE SEQUENCE</scope>
    <source>
        <strain evidence="1">AW1220</strain>
    </source>
</reference>
<dbReference type="AlphaFoldDB" id="A0AA37V944"/>
<dbReference type="Proteomes" id="UP001161325">
    <property type="component" value="Unassembled WGS sequence"/>
</dbReference>
<name>A0AA37V944_9BACT</name>
<sequence length="414" mass="44228">MPHGLSAAPRRARGCRPRAWALGALAAAGWTRAAAAQFGTRVTASVDVGAASVAYDDFERAGLVSVTPTVRVEGARTMFVARGAYSRFETGSSSIQGSVAGSLVSPAFWNVRGEAFATASATRYRDMPAASNVTALGRLHYATDTYGAWAGTGAGFVAQGQFFPDALVQLDFGAWRRIGRTTYSLSATPTWVGRPDAIGFPGPAPVGRVDYTDYAAAMRWQHPSAEFVASTGLRAGGGPDRIPGARRWLESWTSIWVTRRLAIVGGIGAFPSDVQQGLPGGRYASAALRVATRRPPVNDPAVRAELTLPYELNRLRRGRANAERFTVVDDATGLRVITVRVPDAARVELMADFTDWLPVPLIRAGRDEWRMAIAIAPGVHRVNVRLNDGPWTVPPGLTSVRDDFGGAVGLLVVR</sequence>
<dbReference type="RefSeq" id="WP_284348489.1">
    <property type="nucleotide sequence ID" value="NZ_BRXS01000001.1"/>
</dbReference>
<organism evidence="1 2">
    <name type="scientific">Roseisolibacter agri</name>
    <dbReference type="NCBI Taxonomy" id="2014610"/>
    <lineage>
        <taxon>Bacteria</taxon>
        <taxon>Pseudomonadati</taxon>
        <taxon>Gemmatimonadota</taxon>
        <taxon>Gemmatimonadia</taxon>
        <taxon>Gemmatimonadales</taxon>
        <taxon>Gemmatimonadaceae</taxon>
        <taxon>Roseisolibacter</taxon>
    </lineage>
</organism>
<dbReference type="CDD" id="cd02859">
    <property type="entry name" value="E_set_AMPKbeta_like_N"/>
    <property type="match status" value="1"/>
</dbReference>
<evidence type="ECO:0000313" key="1">
    <source>
        <dbReference type="EMBL" id="GLC24043.1"/>
    </source>
</evidence>
<keyword evidence="2" id="KW-1185">Reference proteome</keyword>
<proteinExistence type="predicted"/>
<comment type="caution">
    <text evidence="1">The sequence shown here is derived from an EMBL/GenBank/DDBJ whole genome shotgun (WGS) entry which is preliminary data.</text>
</comment>
<protein>
    <recommendedName>
        <fullName evidence="3">AMP-activated protein kinase glycogen-binding domain-containing protein</fullName>
    </recommendedName>
</protein>
<accession>A0AA37V944</accession>
<evidence type="ECO:0000313" key="2">
    <source>
        <dbReference type="Proteomes" id="UP001161325"/>
    </source>
</evidence>